<dbReference type="RefSeq" id="WP_186488438.1">
    <property type="nucleotide sequence ID" value="NZ_JACOGI010000002.1"/>
</dbReference>
<keyword evidence="2" id="KW-1185">Reference proteome</keyword>
<accession>A0A8J6ILP5</accession>
<protein>
    <submittedName>
        <fullName evidence="1">Uncharacterized protein</fullName>
    </submittedName>
</protein>
<dbReference type="EMBL" id="JACOGI010000002">
    <property type="protein sequence ID" value="MBC3516926.1"/>
    <property type="molecule type" value="Genomic_DNA"/>
</dbReference>
<gene>
    <name evidence="1" type="ORF">H8K20_11010</name>
</gene>
<sequence>MREILGLRMELEMWIGMGMRMRRKITACGAGRPVSRRYYLFYAATMAEPDSRVDTAKRCALQKFIKSHLAAGGERSSAEYGFRVEQQTRFGYSEDGD</sequence>
<name>A0A8J6ILP5_9FIRM</name>
<dbReference type="AlphaFoldDB" id="A0A8J6ILP5"/>
<evidence type="ECO:0000313" key="2">
    <source>
        <dbReference type="Proteomes" id="UP000597668"/>
    </source>
</evidence>
<dbReference type="Proteomes" id="UP000597668">
    <property type="component" value="Unassembled WGS sequence"/>
</dbReference>
<organism evidence="1 2">
    <name type="scientific">Neobittarella massiliensis</name>
    <name type="common">ex Bilen et al. 2018</name>
    <dbReference type="NCBI Taxonomy" id="2041842"/>
    <lineage>
        <taxon>Bacteria</taxon>
        <taxon>Bacillati</taxon>
        <taxon>Bacillota</taxon>
        <taxon>Clostridia</taxon>
        <taxon>Eubacteriales</taxon>
        <taxon>Oscillospiraceae</taxon>
        <taxon>Neobittarella (ex Bilen et al. 2018)</taxon>
    </lineage>
</organism>
<evidence type="ECO:0000313" key="1">
    <source>
        <dbReference type="EMBL" id="MBC3516926.1"/>
    </source>
</evidence>
<proteinExistence type="predicted"/>
<reference evidence="1" key="1">
    <citation type="submission" date="2020-08" db="EMBL/GenBank/DDBJ databases">
        <authorList>
            <person name="Liu C."/>
            <person name="Sun Q."/>
        </authorList>
    </citation>
    <scope>NUCLEOTIDE SEQUENCE</scope>
    <source>
        <strain evidence="1">NSJ-65</strain>
    </source>
</reference>
<comment type="caution">
    <text evidence="1">The sequence shown here is derived from an EMBL/GenBank/DDBJ whole genome shotgun (WGS) entry which is preliminary data.</text>
</comment>